<keyword evidence="2" id="KW-1185">Reference proteome</keyword>
<protein>
    <submittedName>
        <fullName evidence="1">Uncharacterized protein</fullName>
    </submittedName>
</protein>
<name>A0ACC2TWA7_9FUNG</name>
<organism evidence="1 2">
    <name type="scientific">Entomophthora muscae</name>
    <dbReference type="NCBI Taxonomy" id="34485"/>
    <lineage>
        <taxon>Eukaryota</taxon>
        <taxon>Fungi</taxon>
        <taxon>Fungi incertae sedis</taxon>
        <taxon>Zoopagomycota</taxon>
        <taxon>Entomophthoromycotina</taxon>
        <taxon>Entomophthoromycetes</taxon>
        <taxon>Entomophthorales</taxon>
        <taxon>Entomophthoraceae</taxon>
        <taxon>Entomophthora</taxon>
    </lineage>
</organism>
<sequence length="290" mass="31305">MFISLCLSGFVCICSSALLSGVTYSPYNAKGCLSSDEIAVDLEAISQVTDRIRLYGADCDQSNQILSAIHGNGWNLRVVLGLWTQAGEARLQSDLNAILDSLGDPVLSQAVQSIVVGNEDIYNGMSESQVISNLEHVRHTLRLSGYGKYQVSYAEVFSLWTPNLVRHSDTIMASIYPFYSENKGYPESVAQAAITSLGQLTQVAASLNASKTLIVGETGYPNAGSAPAMFSTPNATNQCAYLNSFRCNAGGLEYFFLEAKDGTWKGGYPTERHFGLMNSDGSLRCLITPC</sequence>
<proteinExistence type="predicted"/>
<accession>A0ACC2TWA7</accession>
<evidence type="ECO:0000313" key="1">
    <source>
        <dbReference type="EMBL" id="KAJ9079043.1"/>
    </source>
</evidence>
<gene>
    <name evidence="1" type="ORF">DSO57_1000678</name>
</gene>
<dbReference type="EMBL" id="QTSX02002131">
    <property type="protein sequence ID" value="KAJ9079043.1"/>
    <property type="molecule type" value="Genomic_DNA"/>
</dbReference>
<dbReference type="Proteomes" id="UP001165960">
    <property type="component" value="Unassembled WGS sequence"/>
</dbReference>
<reference evidence="1" key="1">
    <citation type="submission" date="2022-04" db="EMBL/GenBank/DDBJ databases">
        <title>Genome of the entomopathogenic fungus Entomophthora muscae.</title>
        <authorList>
            <person name="Elya C."/>
            <person name="Lovett B.R."/>
            <person name="Lee E."/>
            <person name="Macias A.M."/>
            <person name="Hajek A.E."/>
            <person name="De Bivort B.L."/>
            <person name="Kasson M.T."/>
            <person name="De Fine Licht H.H."/>
            <person name="Stajich J.E."/>
        </authorList>
    </citation>
    <scope>NUCLEOTIDE SEQUENCE</scope>
    <source>
        <strain evidence="1">Berkeley</strain>
    </source>
</reference>
<comment type="caution">
    <text evidence="1">The sequence shown here is derived from an EMBL/GenBank/DDBJ whole genome shotgun (WGS) entry which is preliminary data.</text>
</comment>
<evidence type="ECO:0000313" key="2">
    <source>
        <dbReference type="Proteomes" id="UP001165960"/>
    </source>
</evidence>